<dbReference type="EMBL" id="GL377310">
    <property type="protein sequence ID" value="EFI93832.1"/>
    <property type="molecule type" value="Genomic_DNA"/>
</dbReference>
<dbReference type="HOGENOM" id="CLU_001265_0_1_1"/>
<comment type="subcellular location">
    <subcellularLocation>
        <location evidence="1">Membrane</location>
        <topology evidence="1">Multi-pass membrane protein</topology>
    </subcellularLocation>
</comment>
<keyword evidence="5 6" id="KW-0472">Membrane</keyword>
<evidence type="ECO:0000256" key="2">
    <source>
        <dbReference type="ARBA" id="ARBA00022448"/>
    </source>
</evidence>
<evidence type="ECO:0000256" key="5">
    <source>
        <dbReference type="ARBA" id="ARBA00023136"/>
    </source>
</evidence>
<dbReference type="OMA" id="QATYWAI"/>
<feature type="transmembrane region" description="Helical" evidence="6">
    <location>
        <begin position="373"/>
        <end position="397"/>
    </location>
</feature>
<dbReference type="AlphaFoldDB" id="D8QED4"/>
<keyword evidence="9" id="KW-1185">Reference proteome</keyword>
<evidence type="ECO:0000259" key="7">
    <source>
        <dbReference type="PROSITE" id="PS50850"/>
    </source>
</evidence>
<feature type="transmembrane region" description="Helical" evidence="6">
    <location>
        <begin position="348"/>
        <end position="367"/>
    </location>
</feature>
<dbReference type="PROSITE" id="PS50850">
    <property type="entry name" value="MFS"/>
    <property type="match status" value="1"/>
</dbReference>
<feature type="transmembrane region" description="Helical" evidence="6">
    <location>
        <begin position="283"/>
        <end position="304"/>
    </location>
</feature>
<name>D8QED4_SCHCM</name>
<dbReference type="eggNOG" id="KOG2533">
    <property type="taxonomic scope" value="Eukaryota"/>
</dbReference>
<dbReference type="InParanoid" id="D8QED4"/>
<dbReference type="InterPro" id="IPR011701">
    <property type="entry name" value="MFS"/>
</dbReference>
<feature type="transmembrane region" description="Helical" evidence="6">
    <location>
        <begin position="177"/>
        <end position="197"/>
    </location>
</feature>
<feature type="transmembrane region" description="Helical" evidence="6">
    <location>
        <begin position="209"/>
        <end position="229"/>
    </location>
</feature>
<feature type="transmembrane region" description="Helical" evidence="6">
    <location>
        <begin position="316"/>
        <end position="336"/>
    </location>
</feature>
<organism evidence="9">
    <name type="scientific">Schizophyllum commune (strain H4-8 / FGSC 9210)</name>
    <name type="common">Split gill fungus</name>
    <dbReference type="NCBI Taxonomy" id="578458"/>
    <lineage>
        <taxon>Eukaryota</taxon>
        <taxon>Fungi</taxon>
        <taxon>Dikarya</taxon>
        <taxon>Basidiomycota</taxon>
        <taxon>Agaricomycotina</taxon>
        <taxon>Agaricomycetes</taxon>
        <taxon>Agaricomycetidae</taxon>
        <taxon>Agaricales</taxon>
        <taxon>Schizophyllaceae</taxon>
        <taxon>Schizophyllum</taxon>
    </lineage>
</organism>
<dbReference type="PANTHER" id="PTHR43791:SF36">
    <property type="entry name" value="TRANSPORTER, PUTATIVE (AFU_ORTHOLOGUE AFUA_6G08340)-RELATED"/>
    <property type="match status" value="1"/>
</dbReference>
<evidence type="ECO:0000313" key="8">
    <source>
        <dbReference type="EMBL" id="EFI93832.1"/>
    </source>
</evidence>
<dbReference type="Pfam" id="PF07690">
    <property type="entry name" value="MFS_1"/>
    <property type="match status" value="1"/>
</dbReference>
<dbReference type="Gene3D" id="1.20.1250.20">
    <property type="entry name" value="MFS general substrate transporter like domains"/>
    <property type="match status" value="2"/>
</dbReference>
<sequence length="497" mass="54559">MSEKERNSTPTEYDKRDVRVGDEEVAGSRIADHAEERRLVHKLDRTIIPLTCLLYLFAYLDRSNLGNARLQGLPEDALRGDPTGEIFDWVNSAFFFSYIIFQLPSNLCSKLIKPRLFMAASAVGWGTVSTLMATAYNSAGLITARVFLGFFEACFGPAIPLYYSLFYTKHETGLRMALWFGFAAVAGAFGGLIAYGVQQASIPFSNWRLLFIVEGIPTVLLGFLTLCLLPNRPESTSFLNERERKIAIERMNRESTLLKQICFGTDGMDIPAHVLMGLKDWRVYAGGVIFFAMNCSLASITAFLPTFIKSWGYSNATAQLLTVPPYAVAATVLTLLSIASDRLQSRGTFMAGASALGGVGYALLLSVHDNNRVKYFAAFCICSGTYTTIGIIIAWYAHNLGSESKKATGIPMFMAIGQCGSVLGSHLFPSSQGPHYTKGFAVSCALEFLAVLCIATLSISYRLENRARDRKYGKPIPDASVDTSVLADKAQNFRYVP</sequence>
<feature type="transmembrane region" description="Helical" evidence="6">
    <location>
        <begin position="116"/>
        <end position="136"/>
    </location>
</feature>
<proteinExistence type="predicted"/>
<protein>
    <recommendedName>
        <fullName evidence="7">Major facilitator superfamily (MFS) profile domain-containing protein</fullName>
    </recommendedName>
</protein>
<feature type="transmembrane region" description="Helical" evidence="6">
    <location>
        <begin position="440"/>
        <end position="461"/>
    </location>
</feature>
<dbReference type="PANTHER" id="PTHR43791">
    <property type="entry name" value="PERMEASE-RELATED"/>
    <property type="match status" value="1"/>
</dbReference>
<gene>
    <name evidence="8" type="ORF">SCHCODRAFT_70134</name>
</gene>
<dbReference type="GO" id="GO:0022857">
    <property type="term" value="F:transmembrane transporter activity"/>
    <property type="evidence" value="ECO:0007669"/>
    <property type="project" value="InterPro"/>
</dbReference>
<dbReference type="InterPro" id="IPR020846">
    <property type="entry name" value="MFS_dom"/>
</dbReference>
<evidence type="ECO:0000256" key="4">
    <source>
        <dbReference type="ARBA" id="ARBA00022989"/>
    </source>
</evidence>
<dbReference type="FunFam" id="1.20.1250.20:FF:000018">
    <property type="entry name" value="MFS transporter permease"/>
    <property type="match status" value="1"/>
</dbReference>
<dbReference type="VEuPathDB" id="FungiDB:SCHCODRAFT_02712060"/>
<reference evidence="8 9" key="1">
    <citation type="journal article" date="2010" name="Nat. Biotechnol.">
        <title>Genome sequence of the model mushroom Schizophyllum commune.</title>
        <authorList>
            <person name="Ohm R.A."/>
            <person name="de Jong J.F."/>
            <person name="Lugones L.G."/>
            <person name="Aerts A."/>
            <person name="Kothe E."/>
            <person name="Stajich J.E."/>
            <person name="de Vries R.P."/>
            <person name="Record E."/>
            <person name="Levasseur A."/>
            <person name="Baker S.E."/>
            <person name="Bartholomew K.A."/>
            <person name="Coutinho P.M."/>
            <person name="Erdmann S."/>
            <person name="Fowler T.J."/>
            <person name="Gathman A.C."/>
            <person name="Lombard V."/>
            <person name="Henrissat B."/>
            <person name="Knabe N."/>
            <person name="Kuees U."/>
            <person name="Lilly W.W."/>
            <person name="Lindquist E."/>
            <person name="Lucas S."/>
            <person name="Magnuson J.K."/>
            <person name="Piumi F."/>
            <person name="Raudaskoski M."/>
            <person name="Salamov A."/>
            <person name="Schmutz J."/>
            <person name="Schwarze F.W.M.R."/>
            <person name="vanKuyk P.A."/>
            <person name="Horton J.S."/>
            <person name="Grigoriev I.V."/>
            <person name="Woesten H.A.B."/>
        </authorList>
    </citation>
    <scope>NUCLEOTIDE SEQUENCE [LARGE SCALE GENOMIC DNA]</scope>
    <source>
        <strain evidence="9">H4-8 / FGSC 9210</strain>
    </source>
</reference>
<keyword evidence="2" id="KW-0813">Transport</keyword>
<dbReference type="GO" id="GO:0016020">
    <property type="term" value="C:membrane"/>
    <property type="evidence" value="ECO:0007669"/>
    <property type="project" value="UniProtKB-SubCell"/>
</dbReference>
<evidence type="ECO:0000256" key="1">
    <source>
        <dbReference type="ARBA" id="ARBA00004141"/>
    </source>
</evidence>
<keyword evidence="3 6" id="KW-0812">Transmembrane</keyword>
<dbReference type="SUPFAM" id="SSF103473">
    <property type="entry name" value="MFS general substrate transporter"/>
    <property type="match status" value="1"/>
</dbReference>
<dbReference type="Proteomes" id="UP000007431">
    <property type="component" value="Unassembled WGS sequence"/>
</dbReference>
<evidence type="ECO:0000313" key="9">
    <source>
        <dbReference type="Proteomes" id="UP000007431"/>
    </source>
</evidence>
<evidence type="ECO:0000256" key="3">
    <source>
        <dbReference type="ARBA" id="ARBA00022692"/>
    </source>
</evidence>
<accession>D8QED4</accession>
<dbReference type="InterPro" id="IPR036259">
    <property type="entry name" value="MFS_trans_sf"/>
</dbReference>
<dbReference type="FunFam" id="1.20.1250.20:FF:000013">
    <property type="entry name" value="MFS general substrate transporter"/>
    <property type="match status" value="1"/>
</dbReference>
<feature type="domain" description="Major facilitator superfamily (MFS) profile" evidence="7">
    <location>
        <begin position="47"/>
        <end position="468"/>
    </location>
</feature>
<keyword evidence="4 6" id="KW-1133">Transmembrane helix</keyword>
<feature type="transmembrane region" description="Helical" evidence="6">
    <location>
        <begin position="409"/>
        <end position="428"/>
    </location>
</feature>
<feature type="transmembrane region" description="Helical" evidence="6">
    <location>
        <begin position="142"/>
        <end position="165"/>
    </location>
</feature>
<evidence type="ECO:0000256" key="6">
    <source>
        <dbReference type="SAM" id="Phobius"/>
    </source>
</evidence>